<accession>A0A151X7A4</accession>
<protein>
    <submittedName>
        <fullName evidence="1">Uncharacterized protein</fullName>
    </submittedName>
</protein>
<dbReference type="Proteomes" id="UP000075809">
    <property type="component" value="Unassembled WGS sequence"/>
</dbReference>
<name>A0A151X7A4_9HYME</name>
<proteinExistence type="predicted"/>
<keyword evidence="2" id="KW-1185">Reference proteome</keyword>
<reference evidence="1 2" key="1">
    <citation type="submission" date="2015-09" db="EMBL/GenBank/DDBJ databases">
        <title>Trachymyrmex zeteki WGS genome.</title>
        <authorList>
            <person name="Nygaard S."/>
            <person name="Hu H."/>
            <person name="Boomsma J."/>
            <person name="Zhang G."/>
        </authorList>
    </citation>
    <scope>NUCLEOTIDE SEQUENCE [LARGE SCALE GENOMIC DNA]</scope>
    <source>
        <strain evidence="1">Tzet28-1</strain>
        <tissue evidence="1">Whole body</tissue>
    </source>
</reference>
<evidence type="ECO:0000313" key="2">
    <source>
        <dbReference type="Proteomes" id="UP000075809"/>
    </source>
</evidence>
<evidence type="ECO:0000313" key="1">
    <source>
        <dbReference type="EMBL" id="KYQ56255.1"/>
    </source>
</evidence>
<sequence length="223" mass="25370">MYILAPDSLEFSTAEEARRPIPGTCSTLPLMLFFSDQTGVRRARWEISLSYSRASGLQKFNKNGHVLLYIGPRKPCPFFFLAGLSFGPLVNVPFGKEQKYRPRGAHIPPKPLENGCPMAEMFIPRTREIWNAATCSTYVNCSAKQAAPLAFRSAPSRFTPRLHYTISNKPEYCILRSRVFRSSGFSSARVQWNVRIRFIFCRKICTGISVDESELSFVSRRKK</sequence>
<organism evidence="1 2">
    <name type="scientific">Mycetomoellerius zeteki</name>
    <dbReference type="NCBI Taxonomy" id="64791"/>
    <lineage>
        <taxon>Eukaryota</taxon>
        <taxon>Metazoa</taxon>
        <taxon>Ecdysozoa</taxon>
        <taxon>Arthropoda</taxon>
        <taxon>Hexapoda</taxon>
        <taxon>Insecta</taxon>
        <taxon>Pterygota</taxon>
        <taxon>Neoptera</taxon>
        <taxon>Endopterygota</taxon>
        <taxon>Hymenoptera</taxon>
        <taxon>Apocrita</taxon>
        <taxon>Aculeata</taxon>
        <taxon>Formicoidea</taxon>
        <taxon>Formicidae</taxon>
        <taxon>Myrmicinae</taxon>
        <taxon>Mycetomoellerius</taxon>
    </lineage>
</organism>
<gene>
    <name evidence="1" type="ORF">ALC60_04869</name>
</gene>
<dbReference type="AlphaFoldDB" id="A0A151X7A4"/>
<dbReference type="EMBL" id="KQ982450">
    <property type="protein sequence ID" value="KYQ56255.1"/>
    <property type="molecule type" value="Genomic_DNA"/>
</dbReference>